<dbReference type="InterPro" id="IPR046164">
    <property type="entry name" value="DUF6166"/>
</dbReference>
<evidence type="ECO:0000313" key="2">
    <source>
        <dbReference type="EMBL" id="MBP1955832.1"/>
    </source>
</evidence>
<evidence type="ECO:0000313" key="3">
    <source>
        <dbReference type="Proteomes" id="UP000765891"/>
    </source>
</evidence>
<sequence length="327" mass="36072">MLALDDDRTPRAVDDLFHDDVATLVSRAVGLADVLIAEVAEHVLHHVLELEPREIVQYSHPQLCGQYVATVKYVAERYAVLFVEPLRGVRGSPNRPRATMNGNVPMASSESVPVASPAQSHRDAVEYVGFRVDGQAVVLNLSEHRRLSLERSLDLVNHSPSGFEWGYSGSGPAQLACALLLDYYDDEQVAREHYIAFRNQVISQLECDGAAACWHLTGEEIDAAIATLTDDVVALPDGGQPSPTLPENWRTVSRPDQRVFQRADQDHYIVLGDGSDEWLVVLCSQGDRAYPAPLAHRTVPEDADVERVIRELAEASNDLIEPTEGEH</sequence>
<accession>A0A8T4GTD5</accession>
<dbReference type="AlphaFoldDB" id="A0A8T4GTD5"/>
<protein>
    <submittedName>
        <fullName evidence="2">Uncharacterized protein</fullName>
    </submittedName>
</protein>
<dbReference type="EMBL" id="JAGGKO010000007">
    <property type="protein sequence ID" value="MBP1955832.1"/>
    <property type="molecule type" value="Genomic_DNA"/>
</dbReference>
<comment type="caution">
    <text evidence="2">The sequence shown here is derived from an EMBL/GenBank/DDBJ whole genome shotgun (WGS) entry which is preliminary data.</text>
</comment>
<reference evidence="2" key="1">
    <citation type="submission" date="2021-03" db="EMBL/GenBank/DDBJ databases">
        <title>Genomic Encyclopedia of Type Strains, Phase IV (KMG-IV): sequencing the most valuable type-strain genomes for metagenomic binning, comparative biology and taxonomic classification.</title>
        <authorList>
            <person name="Goeker M."/>
        </authorList>
    </citation>
    <scope>NUCLEOTIDE SEQUENCE</scope>
    <source>
        <strain evidence="2">DSM 22443</strain>
    </source>
</reference>
<dbReference type="Proteomes" id="UP000765891">
    <property type="component" value="Unassembled WGS sequence"/>
</dbReference>
<feature type="region of interest" description="Disordered" evidence="1">
    <location>
        <begin position="93"/>
        <end position="115"/>
    </location>
</feature>
<name>A0A8T4GTD5_9EURY</name>
<dbReference type="Pfam" id="PF19663">
    <property type="entry name" value="DUF6166"/>
    <property type="match status" value="1"/>
</dbReference>
<gene>
    <name evidence="2" type="ORF">J2752_002763</name>
</gene>
<feature type="compositionally biased region" description="Low complexity" evidence="1">
    <location>
        <begin position="104"/>
        <end position="115"/>
    </location>
</feature>
<organism evidence="2 3">
    <name type="scientific">Halarchaeum rubridurum</name>
    <dbReference type="NCBI Taxonomy" id="489911"/>
    <lineage>
        <taxon>Archaea</taxon>
        <taxon>Methanobacteriati</taxon>
        <taxon>Methanobacteriota</taxon>
        <taxon>Stenosarchaea group</taxon>
        <taxon>Halobacteria</taxon>
        <taxon>Halobacteriales</taxon>
        <taxon>Halobacteriaceae</taxon>
    </lineage>
</organism>
<evidence type="ECO:0000256" key="1">
    <source>
        <dbReference type="SAM" id="MobiDB-lite"/>
    </source>
</evidence>
<proteinExistence type="predicted"/>